<proteinExistence type="inferred from homology"/>
<dbReference type="GO" id="GO:0009002">
    <property type="term" value="F:serine-type D-Ala-D-Ala carboxypeptidase activity"/>
    <property type="evidence" value="ECO:0007669"/>
    <property type="project" value="InterPro"/>
</dbReference>
<evidence type="ECO:0000256" key="8">
    <source>
        <dbReference type="PIRSR" id="PIRSR618044-2"/>
    </source>
</evidence>
<feature type="binding site" evidence="8">
    <location>
        <position position="317"/>
    </location>
    <ligand>
        <name>substrate</name>
    </ligand>
</feature>
<sequence>MVKLLSVLCHFLFFLVILLLGPLAVFAEKETGDAVFKRLLINSDGKEFPVQEPIIIFEGQNFLPLKAVANFVQKSVTYDERQEHLIIGHSHQKIFEIPTLTQEEPKSPSSLTFVENVSSSGVLIMEDNENKIMFEKNGFSTFYPASTTKVLTALITLERGNLSDKITVSKSVNQLPSDSRRVFIQPGDVLTLEQLLYGMLLYSGNDCALAIAEHIAGSESAFAQLMNEKANEIGAKNSNFVNSHGYHHPDHYTTPYDLALILKAASKNEHFLKMINTSKFKAEYRNKNGKKIVRTWETTNSFLKDTNLFVDGIIGGKTGYTNPARRNLVTIAEHKGHRYFVVVLKGDAQGRYIDTRKLLLRAYKKRDEYEKKLIKNITVSFANHSLAIGDRLIPSTGKSFIYKGRTYVSQGLINQIFADIRLHSMDDQKIKMVLKPKFSLDQLSYLMTIQAKKQNRGKFLVNNEAIYTKMPLLSYTYFKTIRKS</sequence>
<dbReference type="GO" id="GO:0006508">
    <property type="term" value="P:proteolysis"/>
    <property type="evidence" value="ECO:0007669"/>
    <property type="project" value="InterPro"/>
</dbReference>
<keyword evidence="11" id="KW-0121">Carboxypeptidase</keyword>
<keyword evidence="4" id="KW-0133">Cell shape</keyword>
<evidence type="ECO:0000256" key="2">
    <source>
        <dbReference type="ARBA" id="ARBA00022729"/>
    </source>
</evidence>
<keyword evidence="2" id="KW-0732">Signal</keyword>
<feature type="active site" description="Proton acceptor" evidence="7">
    <location>
        <position position="149"/>
    </location>
</feature>
<dbReference type="InterPro" id="IPR001967">
    <property type="entry name" value="Peptidase_S11_N"/>
</dbReference>
<comment type="caution">
    <text evidence="11">The sequence shown here is derived from an EMBL/GenBank/DDBJ whole genome shotgun (WGS) entry which is preliminary data.</text>
</comment>
<evidence type="ECO:0000313" key="11">
    <source>
        <dbReference type="EMBL" id="NSL50876.1"/>
    </source>
</evidence>
<keyword evidence="6" id="KW-0961">Cell wall biogenesis/degradation</keyword>
<keyword evidence="12" id="KW-1185">Reference proteome</keyword>
<feature type="domain" description="Peptidase S11 D-alanyl-D-alanine carboxypeptidase A N-terminal" evidence="10">
    <location>
        <begin position="116"/>
        <end position="346"/>
    </location>
</feature>
<comment type="similarity">
    <text evidence="1 9">Belongs to the peptidase S11 family.</text>
</comment>
<keyword evidence="3" id="KW-0378">Hydrolase</keyword>
<dbReference type="PANTHER" id="PTHR21581:SF33">
    <property type="entry name" value="D-ALANYL-D-ALANINE CARBOXYPEPTIDASE DACB"/>
    <property type="match status" value="1"/>
</dbReference>
<dbReference type="GO" id="GO:0071555">
    <property type="term" value="P:cell wall organization"/>
    <property type="evidence" value="ECO:0007669"/>
    <property type="project" value="UniProtKB-KW"/>
</dbReference>
<dbReference type="SUPFAM" id="SSF56601">
    <property type="entry name" value="beta-lactamase/transpeptidase-like"/>
    <property type="match status" value="1"/>
</dbReference>
<evidence type="ECO:0000256" key="3">
    <source>
        <dbReference type="ARBA" id="ARBA00022801"/>
    </source>
</evidence>
<dbReference type="PRINTS" id="PR00725">
    <property type="entry name" value="DADACBPTASE1"/>
</dbReference>
<gene>
    <name evidence="11" type="ORF">HR057_03735</name>
</gene>
<dbReference type="GO" id="GO:0009252">
    <property type="term" value="P:peptidoglycan biosynthetic process"/>
    <property type="evidence" value="ECO:0007669"/>
    <property type="project" value="UniProtKB-KW"/>
</dbReference>
<dbReference type="Proteomes" id="UP000625804">
    <property type="component" value="Unassembled WGS sequence"/>
</dbReference>
<evidence type="ECO:0000313" key="12">
    <source>
        <dbReference type="Proteomes" id="UP000625804"/>
    </source>
</evidence>
<dbReference type="EMBL" id="JABTTE010000003">
    <property type="protein sequence ID" value="NSL50876.1"/>
    <property type="molecule type" value="Genomic_DNA"/>
</dbReference>
<dbReference type="AlphaFoldDB" id="A0A8J8GCZ7"/>
<evidence type="ECO:0000256" key="1">
    <source>
        <dbReference type="ARBA" id="ARBA00007164"/>
    </source>
</evidence>
<accession>A0A8J8GCZ7</accession>
<dbReference type="GO" id="GO:0008360">
    <property type="term" value="P:regulation of cell shape"/>
    <property type="evidence" value="ECO:0007669"/>
    <property type="project" value="UniProtKB-KW"/>
</dbReference>
<feature type="active site" evidence="7">
    <location>
        <position position="203"/>
    </location>
</feature>
<feature type="active site" description="Acyl-ester intermediate" evidence="7">
    <location>
        <position position="146"/>
    </location>
</feature>
<reference evidence="11" key="1">
    <citation type="submission" date="2020-06" db="EMBL/GenBank/DDBJ databases">
        <title>A novel thermopfilic bacterium from Erzurum, Turkey.</title>
        <authorList>
            <person name="Adiguzel A."/>
            <person name="Ay H."/>
            <person name="Baltaci M.O."/>
        </authorList>
    </citation>
    <scope>NUCLEOTIDE SEQUENCE</scope>
    <source>
        <strain evidence="11">P2</strain>
    </source>
</reference>
<dbReference type="PANTHER" id="PTHR21581">
    <property type="entry name" value="D-ALANYL-D-ALANINE CARBOXYPEPTIDASE"/>
    <property type="match status" value="1"/>
</dbReference>
<evidence type="ECO:0000256" key="6">
    <source>
        <dbReference type="ARBA" id="ARBA00023316"/>
    </source>
</evidence>
<evidence type="ECO:0000256" key="7">
    <source>
        <dbReference type="PIRSR" id="PIRSR618044-1"/>
    </source>
</evidence>
<protein>
    <submittedName>
        <fullName evidence="11">D-alanyl-D-alanine carboxypeptidase</fullName>
    </submittedName>
</protein>
<evidence type="ECO:0000259" key="10">
    <source>
        <dbReference type="Pfam" id="PF00768"/>
    </source>
</evidence>
<organism evidence="11 12">
    <name type="scientific">Calidifontibacillus erzurumensis</name>
    <dbReference type="NCBI Taxonomy" id="2741433"/>
    <lineage>
        <taxon>Bacteria</taxon>
        <taxon>Bacillati</taxon>
        <taxon>Bacillota</taxon>
        <taxon>Bacilli</taxon>
        <taxon>Bacillales</taxon>
        <taxon>Bacillaceae</taxon>
        <taxon>Calidifontibacillus/Schinkia group</taxon>
        <taxon>Calidifontibacillus</taxon>
    </lineage>
</organism>
<dbReference type="Pfam" id="PF00768">
    <property type="entry name" value="Peptidase_S11"/>
    <property type="match status" value="1"/>
</dbReference>
<keyword evidence="11" id="KW-0645">Protease</keyword>
<evidence type="ECO:0000256" key="9">
    <source>
        <dbReference type="RuleBase" id="RU004016"/>
    </source>
</evidence>
<evidence type="ECO:0000256" key="5">
    <source>
        <dbReference type="ARBA" id="ARBA00022984"/>
    </source>
</evidence>
<name>A0A8J8GCZ7_9BACI</name>
<keyword evidence="5" id="KW-0573">Peptidoglycan synthesis</keyword>
<dbReference type="RefSeq" id="WP_173730081.1">
    <property type="nucleotide sequence ID" value="NZ_JABTTE010000003.1"/>
</dbReference>
<dbReference type="InterPro" id="IPR012338">
    <property type="entry name" value="Beta-lactam/transpept-like"/>
</dbReference>
<dbReference type="Gene3D" id="3.40.710.10">
    <property type="entry name" value="DD-peptidase/beta-lactamase superfamily"/>
    <property type="match status" value="1"/>
</dbReference>
<evidence type="ECO:0000256" key="4">
    <source>
        <dbReference type="ARBA" id="ARBA00022960"/>
    </source>
</evidence>
<dbReference type="InterPro" id="IPR018044">
    <property type="entry name" value="Peptidase_S11"/>
</dbReference>